<keyword evidence="2" id="KW-1185">Reference proteome</keyword>
<evidence type="ECO:0000313" key="2">
    <source>
        <dbReference type="Proteomes" id="UP001610444"/>
    </source>
</evidence>
<dbReference type="EMBL" id="JBFXLR010000008">
    <property type="protein sequence ID" value="KAL2856134.1"/>
    <property type="molecule type" value="Genomic_DNA"/>
</dbReference>
<dbReference type="Proteomes" id="UP001610444">
    <property type="component" value="Unassembled WGS sequence"/>
</dbReference>
<dbReference type="RefSeq" id="XP_070902292.1">
    <property type="nucleotide sequence ID" value="XM_071039156.1"/>
</dbReference>
<sequence length="95" mass="10490">MFALATHYPKVERYGDAIRLLDELQTKLVQCPGLLTPRIEEVEENLAANKVAQEHHSTSNDTTELDGNLDGTHILWFDGAPPPGLLVPAATHTFK</sequence>
<dbReference type="GeneID" id="98154320"/>
<accession>A0ABR4KV18</accession>
<comment type="caution">
    <text evidence="1">The sequence shown here is derived from an EMBL/GenBank/DDBJ whole genome shotgun (WGS) entry which is preliminary data.</text>
</comment>
<organism evidence="1 2">
    <name type="scientific">Aspergillus pseudodeflectus</name>
    <dbReference type="NCBI Taxonomy" id="176178"/>
    <lineage>
        <taxon>Eukaryota</taxon>
        <taxon>Fungi</taxon>
        <taxon>Dikarya</taxon>
        <taxon>Ascomycota</taxon>
        <taxon>Pezizomycotina</taxon>
        <taxon>Eurotiomycetes</taxon>
        <taxon>Eurotiomycetidae</taxon>
        <taxon>Eurotiales</taxon>
        <taxon>Aspergillaceae</taxon>
        <taxon>Aspergillus</taxon>
        <taxon>Aspergillus subgen. Nidulantes</taxon>
    </lineage>
</organism>
<protein>
    <submittedName>
        <fullName evidence="1">Uncharacterized protein</fullName>
    </submittedName>
</protein>
<evidence type="ECO:0000313" key="1">
    <source>
        <dbReference type="EMBL" id="KAL2856134.1"/>
    </source>
</evidence>
<reference evidence="1 2" key="1">
    <citation type="submission" date="2024-07" db="EMBL/GenBank/DDBJ databases">
        <title>Section-level genome sequencing and comparative genomics of Aspergillus sections Usti and Cavernicolus.</title>
        <authorList>
            <consortium name="Lawrence Berkeley National Laboratory"/>
            <person name="Nybo J.L."/>
            <person name="Vesth T.C."/>
            <person name="Theobald S."/>
            <person name="Frisvad J.C."/>
            <person name="Larsen T.O."/>
            <person name="Kjaerboelling I."/>
            <person name="Rothschild-Mancinelli K."/>
            <person name="Lyhne E.K."/>
            <person name="Kogle M.E."/>
            <person name="Barry K."/>
            <person name="Clum A."/>
            <person name="Na H."/>
            <person name="Ledsgaard L."/>
            <person name="Lin J."/>
            <person name="Lipzen A."/>
            <person name="Kuo A."/>
            <person name="Riley R."/>
            <person name="Mondo S."/>
            <person name="LaButti K."/>
            <person name="Haridas S."/>
            <person name="Pangalinan J."/>
            <person name="Salamov A.A."/>
            <person name="Simmons B.A."/>
            <person name="Magnuson J.K."/>
            <person name="Chen J."/>
            <person name="Drula E."/>
            <person name="Henrissat B."/>
            <person name="Wiebenga A."/>
            <person name="Lubbers R.J."/>
            <person name="Gomes A.C."/>
            <person name="Macurrencykelacurrency M.R."/>
            <person name="Stajich J."/>
            <person name="Grigoriev I.V."/>
            <person name="Mortensen U.H."/>
            <person name="De vries R.P."/>
            <person name="Baker S.E."/>
            <person name="Andersen M.R."/>
        </authorList>
    </citation>
    <scope>NUCLEOTIDE SEQUENCE [LARGE SCALE GENOMIC DNA]</scope>
    <source>
        <strain evidence="1 2">CBS 756.74</strain>
    </source>
</reference>
<gene>
    <name evidence="1" type="ORF">BJX68DRAFT_230033</name>
</gene>
<name>A0ABR4KV18_9EURO</name>
<proteinExistence type="predicted"/>